<accession>A0A4Y5JUB1</accession>
<keyword evidence="2" id="KW-1185">Reference proteome</keyword>
<sequence>MSNKLHQYYRTFKSYIRLPSGNSFYPSNVVEYTDSGELGVYAMTGKDEVLIKNPDALVNGEGLKEVIKSCVPGIKDVNKLLINDIHMICVAIKAASYGNTIDISSTCPHCNHKNLYGIDLLNVINTSTYLEDQYVVNLDNGLSIFIRPYDFSDNMTVAKTALEQAKFIRIMQSDMYSDEEKLSAFSNTINELSSLNFELIAKTIVRIVDETNGIDIVNNTAQTLADIKEFIANIDRADVNKIDSLLKEINQVGVNGDFDAVCDNCNKSFVVPVDFNPVSFFRES</sequence>
<proteinExistence type="predicted"/>
<reference evidence="2" key="1">
    <citation type="journal article" date="2020" name="bioRxiv">
        <title>Integrative omics analysis of Pseudomonas aeruginosa virus PA5oct highlights the molecular complexity of jumbo phages.</title>
        <authorList>
            <person name="Lood C."/>
            <person name="Danis-Wlodarczyk K."/>
            <person name="Blasdel B.G."/>
            <person name="Jang H.B."/>
            <person name="Vandenheuvel D."/>
            <person name="Briers Y."/>
            <person name="Noben J.-P."/>
            <person name="van Noort V."/>
            <person name="Drulis-Kawa Z."/>
            <person name="Lavigne R."/>
        </authorList>
    </citation>
    <scope>NUCLEOTIDE SEQUENCE [LARGE SCALE GENOMIC DNA]</scope>
</reference>
<dbReference type="EMBL" id="MK797984">
    <property type="protein sequence ID" value="QCG76029.1"/>
    <property type="molecule type" value="Genomic_DNA"/>
</dbReference>
<evidence type="ECO:0000313" key="1">
    <source>
        <dbReference type="EMBL" id="QCG76029.1"/>
    </source>
</evidence>
<name>A0A4Y5JUB1_9CAUD</name>
<gene>
    <name evidence="1" type="ORF">EST35_0147</name>
</gene>
<evidence type="ECO:0000313" key="2">
    <source>
        <dbReference type="Proteomes" id="UP000316733"/>
    </source>
</evidence>
<evidence type="ECO:0008006" key="3">
    <source>
        <dbReference type="Google" id="ProtNLM"/>
    </source>
</evidence>
<organism evidence="1 2">
    <name type="scientific">Pseudomonas phage vB_PaeM_PA5oct</name>
    <dbReference type="NCBI Taxonomy" id="2163605"/>
    <lineage>
        <taxon>Viruses</taxon>
        <taxon>Duplodnaviria</taxon>
        <taxon>Heunggongvirae</taxon>
        <taxon>Uroviricota</taxon>
        <taxon>Caudoviricetes</taxon>
        <taxon>Arenbergviridae</taxon>
        <taxon>Wroclawvirus</taxon>
        <taxon>Wroclawvirus PA5oct</taxon>
    </lineage>
</organism>
<dbReference type="Proteomes" id="UP000316733">
    <property type="component" value="Segment"/>
</dbReference>
<protein>
    <recommendedName>
        <fullName evidence="3">Baseplate hub subunit</fullName>
    </recommendedName>
</protein>
<dbReference type="Pfam" id="PF12322">
    <property type="entry name" value="T4_baseplate"/>
    <property type="match status" value="1"/>
</dbReference>
<dbReference type="InterPro" id="IPR024364">
    <property type="entry name" value="Baseplate_phage_T4-like"/>
</dbReference>